<dbReference type="GO" id="GO:0000166">
    <property type="term" value="F:nucleotide binding"/>
    <property type="evidence" value="ECO:0007669"/>
    <property type="project" value="UniProtKB-UniRule"/>
</dbReference>
<dbReference type="HOGENOM" id="CLU_099839_1_0_7"/>
<comment type="similarity">
    <text evidence="2 3">Belongs to the YajQ family.</text>
</comment>
<dbReference type="Proteomes" id="UP000031130">
    <property type="component" value="Chromosome"/>
</dbReference>
<dbReference type="NCBIfam" id="NF003819">
    <property type="entry name" value="PRK05412.1"/>
    <property type="match status" value="1"/>
</dbReference>
<evidence type="ECO:0000256" key="3">
    <source>
        <dbReference type="HAMAP-Rule" id="MF_00632"/>
    </source>
</evidence>
<reference evidence="4 5" key="1">
    <citation type="journal article" date="2014" name="Genome Biol. Evol.">
        <title>Comparative Genomics of the Campylobacter lari Group.</title>
        <authorList>
            <person name="Miller W.G."/>
            <person name="Yee E."/>
            <person name="Chapman M.H."/>
            <person name="Smith T.P."/>
            <person name="Bono J.L."/>
            <person name="Huynh S."/>
            <person name="Parker C.T."/>
            <person name="Vandamme P."/>
            <person name="Luong K."/>
            <person name="Korlach J."/>
        </authorList>
    </citation>
    <scope>NUCLEOTIDE SEQUENCE [LARGE SCALE GENOMIC DNA]</scope>
    <source>
        <strain evidence="5">RM3659</strain>
    </source>
</reference>
<sequence length="163" mass="18297">MASEHSFDISGEIDKQELKNALEQAKKELDSRYDLKGIKSEIELNEKESVYKLICSSEAKLEVLKDIVISKLIKRGINPNGIKELSREGGANFRLNLKVNDAIDADSAKKINKAIKDSKLKVTSSIRGNEIRVVGKQIDDLQSVMKIVKELNLELNLSFKNLK</sequence>
<dbReference type="InterPro" id="IPR035571">
    <property type="entry name" value="UPF0234-like_C"/>
</dbReference>
<dbReference type="GO" id="GO:0005829">
    <property type="term" value="C:cytosol"/>
    <property type="evidence" value="ECO:0007669"/>
    <property type="project" value="TreeGrafter"/>
</dbReference>
<dbReference type="KEGG" id="cln:UPTC3659_1761"/>
<evidence type="ECO:0000313" key="4">
    <source>
        <dbReference type="EMBL" id="AJD02573.1"/>
    </source>
</evidence>
<dbReference type="HAMAP" id="MF_00632">
    <property type="entry name" value="UPF0234"/>
    <property type="match status" value="1"/>
</dbReference>
<dbReference type="Gene3D" id="3.30.70.990">
    <property type="entry name" value="YajQ-like, domain 2"/>
    <property type="match status" value="1"/>
</dbReference>
<proteinExistence type="inferred from homology"/>
<evidence type="ECO:0000256" key="2">
    <source>
        <dbReference type="ARBA" id="ARBA00093450"/>
    </source>
</evidence>
<dbReference type="Pfam" id="PF04461">
    <property type="entry name" value="YajQ"/>
    <property type="match status" value="1"/>
</dbReference>
<comment type="function">
    <text evidence="3">Nucleotide-binding protein.</text>
</comment>
<dbReference type="InterPro" id="IPR007551">
    <property type="entry name" value="YajQ/Smlt4090-like"/>
</dbReference>
<dbReference type="AlphaFoldDB" id="A0A0A8HXW2"/>
<keyword evidence="1 3" id="KW-0547">Nucleotide-binding</keyword>
<name>A0A0A8HXW2_CAMLA</name>
<dbReference type="OrthoDB" id="9801447at2"/>
<dbReference type="SUPFAM" id="SSF89963">
    <property type="entry name" value="YajQ-like"/>
    <property type="match status" value="2"/>
</dbReference>
<evidence type="ECO:0000256" key="1">
    <source>
        <dbReference type="ARBA" id="ARBA00022741"/>
    </source>
</evidence>
<dbReference type="InterPro" id="IPR035570">
    <property type="entry name" value="UPF0234_N"/>
</dbReference>
<accession>A0A0A8HXW2</accession>
<gene>
    <name evidence="4" type="ORF">UPTC3659_1761</name>
</gene>
<dbReference type="PANTHER" id="PTHR30476">
    <property type="entry name" value="UPF0234 PROTEIN YAJQ"/>
    <property type="match status" value="1"/>
</dbReference>
<dbReference type="Gene3D" id="3.30.70.860">
    <property type="match status" value="1"/>
</dbReference>
<dbReference type="RefSeq" id="WP_039627253.1">
    <property type="nucleotide sequence ID" value="NZ_CP007775.1"/>
</dbReference>
<protein>
    <recommendedName>
        <fullName evidence="3">Nucleotide-binding protein UPTC3659_1761</fullName>
    </recommendedName>
</protein>
<dbReference type="EMBL" id="CP007775">
    <property type="protein sequence ID" value="AJD02573.1"/>
    <property type="molecule type" value="Genomic_DNA"/>
</dbReference>
<organism evidence="4 5">
    <name type="scientific">Campylobacter lari NCTC 11845</name>
    <dbReference type="NCBI Taxonomy" id="1388749"/>
    <lineage>
        <taxon>Bacteria</taxon>
        <taxon>Pseudomonadati</taxon>
        <taxon>Campylobacterota</taxon>
        <taxon>Epsilonproteobacteria</taxon>
        <taxon>Campylobacterales</taxon>
        <taxon>Campylobacteraceae</taxon>
        <taxon>Campylobacter</taxon>
    </lineage>
</organism>
<evidence type="ECO:0000313" key="5">
    <source>
        <dbReference type="Proteomes" id="UP000031130"/>
    </source>
</evidence>
<dbReference type="CDD" id="cd11740">
    <property type="entry name" value="YajQ_like"/>
    <property type="match status" value="1"/>
</dbReference>
<dbReference type="PANTHER" id="PTHR30476:SF0">
    <property type="entry name" value="UPF0234 PROTEIN YAJQ"/>
    <property type="match status" value="1"/>
</dbReference>
<dbReference type="InterPro" id="IPR036183">
    <property type="entry name" value="YajQ-like_sf"/>
</dbReference>